<feature type="signal peptide" evidence="1">
    <location>
        <begin position="1"/>
        <end position="18"/>
    </location>
</feature>
<sequence>MISFFAITVFAAAGLCSAGAVPRQASITCTFKAYEVQECEPSSTSPTTFLQINEIRSSDQQILVDVRAQRPMNAFNSYQRLNRNEPWDVASLGMENGGSTLVISLNGLNDTMEFVYGAAMWTEDNGVSEAKEGNAGCVVGEWYDVVGPATNWGCSARAREARIASRKRILDCRFPCGSTERMELV</sequence>
<evidence type="ECO:0000313" key="3">
    <source>
        <dbReference type="Proteomes" id="UP000800094"/>
    </source>
</evidence>
<dbReference type="AlphaFoldDB" id="A0A6A6IMN6"/>
<feature type="chain" id="PRO_5025594154" evidence="1">
    <location>
        <begin position="19"/>
        <end position="185"/>
    </location>
</feature>
<accession>A0A6A6IMN6</accession>
<dbReference type="RefSeq" id="XP_033686501.1">
    <property type="nucleotide sequence ID" value="XM_033821542.1"/>
</dbReference>
<dbReference type="EMBL" id="ML987193">
    <property type="protein sequence ID" value="KAF2251497.1"/>
    <property type="molecule type" value="Genomic_DNA"/>
</dbReference>
<evidence type="ECO:0000313" key="2">
    <source>
        <dbReference type="EMBL" id="KAF2251497.1"/>
    </source>
</evidence>
<keyword evidence="1" id="KW-0732">Signal</keyword>
<evidence type="ECO:0000256" key="1">
    <source>
        <dbReference type="SAM" id="SignalP"/>
    </source>
</evidence>
<reference evidence="2" key="1">
    <citation type="journal article" date="2020" name="Stud. Mycol.">
        <title>101 Dothideomycetes genomes: a test case for predicting lifestyles and emergence of pathogens.</title>
        <authorList>
            <person name="Haridas S."/>
            <person name="Albert R."/>
            <person name="Binder M."/>
            <person name="Bloem J."/>
            <person name="Labutti K."/>
            <person name="Salamov A."/>
            <person name="Andreopoulos B."/>
            <person name="Baker S."/>
            <person name="Barry K."/>
            <person name="Bills G."/>
            <person name="Bluhm B."/>
            <person name="Cannon C."/>
            <person name="Castanera R."/>
            <person name="Culley D."/>
            <person name="Daum C."/>
            <person name="Ezra D."/>
            <person name="Gonzalez J."/>
            <person name="Henrissat B."/>
            <person name="Kuo A."/>
            <person name="Liang C."/>
            <person name="Lipzen A."/>
            <person name="Lutzoni F."/>
            <person name="Magnuson J."/>
            <person name="Mondo S."/>
            <person name="Nolan M."/>
            <person name="Ohm R."/>
            <person name="Pangilinan J."/>
            <person name="Park H.-J."/>
            <person name="Ramirez L."/>
            <person name="Alfaro M."/>
            <person name="Sun H."/>
            <person name="Tritt A."/>
            <person name="Yoshinaga Y."/>
            <person name="Zwiers L.-H."/>
            <person name="Turgeon B."/>
            <person name="Goodwin S."/>
            <person name="Spatafora J."/>
            <person name="Crous P."/>
            <person name="Grigoriev I."/>
        </authorList>
    </citation>
    <scope>NUCLEOTIDE SEQUENCE</scope>
    <source>
        <strain evidence="2">CBS 122368</strain>
    </source>
</reference>
<keyword evidence="3" id="KW-1185">Reference proteome</keyword>
<proteinExistence type="predicted"/>
<name>A0A6A6IMN6_9PLEO</name>
<protein>
    <submittedName>
        <fullName evidence="2">Uncharacterized protein</fullName>
    </submittedName>
</protein>
<dbReference type="OrthoDB" id="3792543at2759"/>
<organism evidence="2 3">
    <name type="scientific">Trematosphaeria pertusa</name>
    <dbReference type="NCBI Taxonomy" id="390896"/>
    <lineage>
        <taxon>Eukaryota</taxon>
        <taxon>Fungi</taxon>
        <taxon>Dikarya</taxon>
        <taxon>Ascomycota</taxon>
        <taxon>Pezizomycotina</taxon>
        <taxon>Dothideomycetes</taxon>
        <taxon>Pleosporomycetidae</taxon>
        <taxon>Pleosporales</taxon>
        <taxon>Massarineae</taxon>
        <taxon>Trematosphaeriaceae</taxon>
        <taxon>Trematosphaeria</taxon>
    </lineage>
</organism>
<dbReference type="GeneID" id="54574872"/>
<dbReference type="Proteomes" id="UP000800094">
    <property type="component" value="Unassembled WGS sequence"/>
</dbReference>
<gene>
    <name evidence="2" type="ORF">BU26DRAFT_284203</name>
</gene>